<name>A0A437KA81_9BACI</name>
<dbReference type="RefSeq" id="WP_127739048.1">
    <property type="nucleotide sequence ID" value="NZ_RZTZ01000005.1"/>
</dbReference>
<gene>
    <name evidence="2" type="ORF">EM808_15210</name>
</gene>
<keyword evidence="1" id="KW-0472">Membrane</keyword>
<accession>A0A437KA81</accession>
<organism evidence="2 3">
    <name type="scientific">Niallia taxi</name>
    <dbReference type="NCBI Taxonomy" id="2499688"/>
    <lineage>
        <taxon>Bacteria</taxon>
        <taxon>Bacillati</taxon>
        <taxon>Bacillota</taxon>
        <taxon>Bacilli</taxon>
        <taxon>Bacillales</taxon>
        <taxon>Bacillaceae</taxon>
        <taxon>Niallia</taxon>
    </lineage>
</organism>
<sequence>METVQGKRRRAFLLSDIAGAGFLVVVYMGIILFLDRNMYAFTTNLAYWVVFWCCGTLCSLLIGQIISSRPSWKLPVYIVVFGVFFLLLQQTHTIALAGLYGAICTLLLYFGKYLAKNIKIFKASFCVIPLLFLLFLILLPDTTVKKEWNEVVGQNSYSAYFLYFNGEKEIPVEAKAGEELLVKVQVQNENGGGYSYYIVDGQNRTLSQLEEESRELKLHIKKTGTYTIVLKGNGLRGGFDVEWQQRQQET</sequence>
<keyword evidence="1" id="KW-0812">Transmembrane</keyword>
<comment type="caution">
    <text evidence="2">The sequence shown here is derived from an EMBL/GenBank/DDBJ whole genome shotgun (WGS) entry which is preliminary data.</text>
</comment>
<dbReference type="EMBL" id="RZTZ01000005">
    <property type="protein sequence ID" value="RVT61591.1"/>
    <property type="molecule type" value="Genomic_DNA"/>
</dbReference>
<keyword evidence="1" id="KW-1133">Transmembrane helix</keyword>
<evidence type="ECO:0000313" key="2">
    <source>
        <dbReference type="EMBL" id="RVT61591.1"/>
    </source>
</evidence>
<feature type="transmembrane region" description="Helical" evidence="1">
    <location>
        <begin position="120"/>
        <end position="139"/>
    </location>
</feature>
<evidence type="ECO:0000256" key="1">
    <source>
        <dbReference type="SAM" id="Phobius"/>
    </source>
</evidence>
<feature type="transmembrane region" description="Helical" evidence="1">
    <location>
        <begin position="72"/>
        <end position="88"/>
    </location>
</feature>
<proteinExistence type="predicted"/>
<feature type="transmembrane region" description="Helical" evidence="1">
    <location>
        <begin position="45"/>
        <end position="65"/>
    </location>
</feature>
<dbReference type="AlphaFoldDB" id="A0A437KA81"/>
<keyword evidence="3" id="KW-1185">Reference proteome</keyword>
<dbReference type="Proteomes" id="UP000288024">
    <property type="component" value="Unassembled WGS sequence"/>
</dbReference>
<reference evidence="2 3" key="1">
    <citation type="submission" date="2019-01" db="EMBL/GenBank/DDBJ databases">
        <title>Bacillus sp. M5HDSG1-1, whole genome shotgun sequence.</title>
        <authorList>
            <person name="Tuo L."/>
        </authorList>
    </citation>
    <scope>NUCLEOTIDE SEQUENCE [LARGE SCALE GENOMIC DNA]</scope>
    <source>
        <strain evidence="2 3">M5HDSG1-1</strain>
    </source>
</reference>
<protein>
    <submittedName>
        <fullName evidence="2">Uncharacterized protein</fullName>
    </submittedName>
</protein>
<evidence type="ECO:0000313" key="3">
    <source>
        <dbReference type="Proteomes" id="UP000288024"/>
    </source>
</evidence>
<feature type="transmembrane region" description="Helical" evidence="1">
    <location>
        <begin position="12"/>
        <end position="33"/>
    </location>
</feature>
<feature type="transmembrane region" description="Helical" evidence="1">
    <location>
        <begin position="94"/>
        <end position="111"/>
    </location>
</feature>